<comment type="subcellular location">
    <subcellularLocation>
        <location evidence="1">Cell outer membrane</location>
    </subcellularLocation>
</comment>
<name>A0A7C9MY70_9RHOB</name>
<organism evidence="7 8">
    <name type="scientific">Kangsaoukella pontilimi</name>
    <dbReference type="NCBI Taxonomy" id="2691042"/>
    <lineage>
        <taxon>Bacteria</taxon>
        <taxon>Pseudomonadati</taxon>
        <taxon>Pseudomonadota</taxon>
        <taxon>Alphaproteobacteria</taxon>
        <taxon>Rhodobacterales</taxon>
        <taxon>Paracoccaceae</taxon>
        <taxon>Kangsaoukella</taxon>
    </lineage>
</organism>
<evidence type="ECO:0000256" key="2">
    <source>
        <dbReference type="ARBA" id="ARBA00023136"/>
    </source>
</evidence>
<keyword evidence="3" id="KW-0998">Cell outer membrane</keyword>
<dbReference type="PRINTS" id="PR01021">
    <property type="entry name" value="OMPADOMAIN"/>
</dbReference>
<proteinExistence type="predicted"/>
<protein>
    <submittedName>
        <fullName evidence="7">OmpA family protein</fullName>
    </submittedName>
</protein>
<reference evidence="7 8" key="2">
    <citation type="submission" date="2020-03" db="EMBL/GenBank/DDBJ databases">
        <title>Kangsaoukella pontilimi gen. nov., sp. nov., a new member of the family Rhodobacteraceae isolated from a tidal mudflat.</title>
        <authorList>
            <person name="Kim I.S."/>
        </authorList>
    </citation>
    <scope>NUCLEOTIDE SEQUENCE [LARGE SCALE GENOMIC DNA]</scope>
    <source>
        <strain evidence="7 8">GH1-50</strain>
    </source>
</reference>
<evidence type="ECO:0000256" key="4">
    <source>
        <dbReference type="PROSITE-ProRule" id="PRU00473"/>
    </source>
</evidence>
<evidence type="ECO:0000313" key="8">
    <source>
        <dbReference type="Proteomes" id="UP000480350"/>
    </source>
</evidence>
<dbReference type="CDD" id="cd07185">
    <property type="entry name" value="OmpA_C-like"/>
    <property type="match status" value="1"/>
</dbReference>
<keyword evidence="2 4" id="KW-0472">Membrane</keyword>
<dbReference type="InterPro" id="IPR050330">
    <property type="entry name" value="Bact_OuterMem_StrucFunc"/>
</dbReference>
<dbReference type="Proteomes" id="UP000480350">
    <property type="component" value="Unassembled WGS sequence"/>
</dbReference>
<dbReference type="PROSITE" id="PS51123">
    <property type="entry name" value="OMPA_2"/>
    <property type="match status" value="1"/>
</dbReference>
<dbReference type="Gene3D" id="3.30.1330.60">
    <property type="entry name" value="OmpA-like domain"/>
    <property type="match status" value="1"/>
</dbReference>
<dbReference type="PANTHER" id="PTHR30329:SF21">
    <property type="entry name" value="LIPOPROTEIN YIAD-RELATED"/>
    <property type="match status" value="1"/>
</dbReference>
<dbReference type="InterPro" id="IPR036737">
    <property type="entry name" value="OmpA-like_sf"/>
</dbReference>
<evidence type="ECO:0000259" key="6">
    <source>
        <dbReference type="PROSITE" id="PS51123"/>
    </source>
</evidence>
<evidence type="ECO:0000256" key="5">
    <source>
        <dbReference type="SAM" id="MobiDB-lite"/>
    </source>
</evidence>
<feature type="domain" description="OmpA-like" evidence="6">
    <location>
        <begin position="237"/>
        <end position="355"/>
    </location>
</feature>
<dbReference type="InterPro" id="IPR006665">
    <property type="entry name" value="OmpA-like"/>
</dbReference>
<evidence type="ECO:0000256" key="3">
    <source>
        <dbReference type="ARBA" id="ARBA00023237"/>
    </source>
</evidence>
<feature type="region of interest" description="Disordered" evidence="5">
    <location>
        <begin position="76"/>
        <end position="96"/>
    </location>
</feature>
<sequence length="355" mass="37552">MADPCRHPRERGGKCALCRCGDDRHYRLPLPPRAQGWRVTGRAPLLTAAALAALLALPAQALDLTLPGAQITATDETPAGSVRLPDRPWSEDVAPPQAEGAITRTVYRSPQGTRTTLQLLTPFREQLEAEGYETVFTCADRACGGFDFRFQLDLIGEPDMHVDLGDYRYLLMRRDGPAPQTVAVVTSRATNNGYAQVITVGPARAADAGPLPATESGPIATAPAVDIADEGALASALTTRGHVILSDLAFPSGSATLPPLGVASLDALALWMTRNAGARVALVGHTDSVGNADANRALSRARAEAVRERLISVYGIAPGRIEADGVGYLSPIAPNTSDEGRARNRRVEAVLLTLE</sequence>
<dbReference type="InterPro" id="IPR006664">
    <property type="entry name" value="OMP_bac"/>
</dbReference>
<evidence type="ECO:0000313" key="7">
    <source>
        <dbReference type="EMBL" id="MXQ06578.1"/>
    </source>
</evidence>
<dbReference type="SUPFAM" id="SSF103088">
    <property type="entry name" value="OmpA-like"/>
    <property type="match status" value="1"/>
</dbReference>
<dbReference type="PANTHER" id="PTHR30329">
    <property type="entry name" value="STATOR ELEMENT OF FLAGELLAR MOTOR COMPLEX"/>
    <property type="match status" value="1"/>
</dbReference>
<dbReference type="GO" id="GO:0009279">
    <property type="term" value="C:cell outer membrane"/>
    <property type="evidence" value="ECO:0007669"/>
    <property type="project" value="UniProtKB-SubCell"/>
</dbReference>
<reference evidence="7 8" key="1">
    <citation type="submission" date="2019-12" db="EMBL/GenBank/DDBJ databases">
        <authorList>
            <person name="Lee S.D."/>
        </authorList>
    </citation>
    <scope>NUCLEOTIDE SEQUENCE [LARGE SCALE GENOMIC DNA]</scope>
    <source>
        <strain evidence="7 8">GH1-50</strain>
    </source>
</reference>
<keyword evidence="8" id="KW-1185">Reference proteome</keyword>
<dbReference type="AlphaFoldDB" id="A0A7C9MY70"/>
<accession>A0A7C9MY70</accession>
<comment type="caution">
    <text evidence="7">The sequence shown here is derived from an EMBL/GenBank/DDBJ whole genome shotgun (WGS) entry which is preliminary data.</text>
</comment>
<evidence type="ECO:0000256" key="1">
    <source>
        <dbReference type="ARBA" id="ARBA00004442"/>
    </source>
</evidence>
<gene>
    <name evidence="7" type="ORF">GQ651_01835</name>
</gene>
<dbReference type="Pfam" id="PF00691">
    <property type="entry name" value="OmpA"/>
    <property type="match status" value="1"/>
</dbReference>
<dbReference type="EMBL" id="WUPT01000001">
    <property type="protein sequence ID" value="MXQ06578.1"/>
    <property type="molecule type" value="Genomic_DNA"/>
</dbReference>